<dbReference type="InterPro" id="IPR018187">
    <property type="entry name" value="Asp/Glu_racemase_AS_1"/>
</dbReference>
<accession>A0A0H5DQT5</accession>
<dbReference type="AlphaFoldDB" id="A0A0H5DQT5"/>
<dbReference type="GO" id="GO:0008881">
    <property type="term" value="F:glutamate racemase activity"/>
    <property type="evidence" value="ECO:0007669"/>
    <property type="project" value="UniProtKB-UniRule"/>
</dbReference>
<gene>
    <name evidence="8 9" type="primary">murI</name>
    <name evidence="9" type="ORF">ELAC_1584</name>
</gene>
<comment type="catalytic activity">
    <reaction evidence="1 8">
        <text>L-glutamate = D-glutamate</text>
        <dbReference type="Rhea" id="RHEA:12813"/>
        <dbReference type="ChEBI" id="CHEBI:29985"/>
        <dbReference type="ChEBI" id="CHEBI:29986"/>
        <dbReference type="EC" id="5.1.1.3"/>
    </reaction>
</comment>
<dbReference type="EMBL" id="CWGJ01000025">
    <property type="protein sequence ID" value="CRX38912.1"/>
    <property type="molecule type" value="Genomic_DNA"/>
</dbReference>
<dbReference type="RefSeq" id="WP_098038772.1">
    <property type="nucleotide sequence ID" value="NZ_CWGJ01000025.1"/>
</dbReference>
<evidence type="ECO:0000256" key="5">
    <source>
        <dbReference type="ARBA" id="ARBA00023235"/>
    </source>
</evidence>
<proteinExistence type="inferred from homology"/>
<feature type="binding site" evidence="8">
    <location>
        <begin position="185"/>
        <end position="186"/>
    </location>
    <ligand>
        <name>substrate</name>
    </ligand>
</feature>
<dbReference type="NCBIfam" id="TIGR00067">
    <property type="entry name" value="glut_race"/>
    <property type="match status" value="1"/>
</dbReference>
<dbReference type="OrthoDB" id="9801055at2"/>
<evidence type="ECO:0000256" key="3">
    <source>
        <dbReference type="ARBA" id="ARBA00022960"/>
    </source>
</evidence>
<dbReference type="InterPro" id="IPR033134">
    <property type="entry name" value="Asp/Glu_racemase_AS_2"/>
</dbReference>
<evidence type="ECO:0000256" key="1">
    <source>
        <dbReference type="ARBA" id="ARBA00001602"/>
    </source>
</evidence>
<feature type="active site" description="Proton donor/acceptor" evidence="8">
    <location>
        <position position="184"/>
    </location>
</feature>
<dbReference type="FunFam" id="3.40.50.1860:FF:000002">
    <property type="entry name" value="Glutamate racemase"/>
    <property type="match status" value="1"/>
</dbReference>
<dbReference type="InterPro" id="IPR001920">
    <property type="entry name" value="Asp/Glu_race"/>
</dbReference>
<evidence type="ECO:0000256" key="7">
    <source>
        <dbReference type="ARBA" id="ARBA00070053"/>
    </source>
</evidence>
<organism evidence="9 10">
    <name type="scientific">Estrella lausannensis</name>
    <dbReference type="NCBI Taxonomy" id="483423"/>
    <lineage>
        <taxon>Bacteria</taxon>
        <taxon>Pseudomonadati</taxon>
        <taxon>Chlamydiota</taxon>
        <taxon>Chlamydiia</taxon>
        <taxon>Parachlamydiales</taxon>
        <taxon>Candidatus Criblamydiaceae</taxon>
        <taxon>Estrella</taxon>
    </lineage>
</organism>
<keyword evidence="6 8" id="KW-0961">Cell wall biogenesis/degradation</keyword>
<feature type="binding site" evidence="8">
    <location>
        <begin position="10"/>
        <end position="11"/>
    </location>
    <ligand>
        <name>substrate</name>
    </ligand>
</feature>
<protein>
    <recommendedName>
        <fullName evidence="7 8">Glutamate racemase</fullName>
        <ecNumber evidence="2 8">5.1.1.3</ecNumber>
    </recommendedName>
</protein>
<keyword evidence="3 8" id="KW-0133">Cell shape</keyword>
<comment type="function">
    <text evidence="8">Provides the (R)-glutamate required for cell wall biosynthesis.</text>
</comment>
<evidence type="ECO:0000256" key="8">
    <source>
        <dbReference type="HAMAP-Rule" id="MF_00258"/>
    </source>
</evidence>
<feature type="binding site" evidence="8">
    <location>
        <begin position="42"/>
        <end position="43"/>
    </location>
    <ligand>
        <name>substrate</name>
    </ligand>
</feature>
<dbReference type="PANTHER" id="PTHR21198">
    <property type="entry name" value="GLUTAMATE RACEMASE"/>
    <property type="match status" value="1"/>
</dbReference>
<reference evidence="10" key="1">
    <citation type="submission" date="2015-06" db="EMBL/GenBank/DDBJ databases">
        <authorList>
            <person name="Bertelli C."/>
        </authorList>
    </citation>
    <scope>NUCLEOTIDE SEQUENCE [LARGE SCALE GENOMIC DNA]</scope>
    <source>
        <strain evidence="10">CRIB-30</strain>
    </source>
</reference>
<dbReference type="InterPro" id="IPR004391">
    <property type="entry name" value="Glu_race"/>
</dbReference>
<dbReference type="InterPro" id="IPR015942">
    <property type="entry name" value="Asp/Glu/hydantoin_racemase"/>
</dbReference>
<dbReference type="PROSITE" id="PS00924">
    <property type="entry name" value="ASP_GLU_RACEMASE_2"/>
    <property type="match status" value="1"/>
</dbReference>
<evidence type="ECO:0000256" key="2">
    <source>
        <dbReference type="ARBA" id="ARBA00013090"/>
    </source>
</evidence>
<comment type="similarity">
    <text evidence="8">Belongs to the aspartate/glutamate racemases family.</text>
</comment>
<evidence type="ECO:0000313" key="10">
    <source>
        <dbReference type="Proteomes" id="UP000220251"/>
    </source>
</evidence>
<dbReference type="Gene3D" id="3.40.50.1860">
    <property type="match status" value="2"/>
</dbReference>
<dbReference type="Proteomes" id="UP000220251">
    <property type="component" value="Unassembled WGS sequence"/>
</dbReference>
<keyword evidence="5 8" id="KW-0413">Isomerase</keyword>
<dbReference type="SUPFAM" id="SSF53681">
    <property type="entry name" value="Aspartate/glutamate racemase"/>
    <property type="match status" value="2"/>
</dbReference>
<dbReference type="UniPathway" id="UPA00219"/>
<dbReference type="PANTHER" id="PTHR21198:SF2">
    <property type="entry name" value="GLUTAMATE RACEMASE"/>
    <property type="match status" value="1"/>
</dbReference>
<dbReference type="Pfam" id="PF01177">
    <property type="entry name" value="Asp_Glu_race"/>
    <property type="match status" value="1"/>
</dbReference>
<evidence type="ECO:0000256" key="6">
    <source>
        <dbReference type="ARBA" id="ARBA00023316"/>
    </source>
</evidence>
<sequence>MNQKAIGIFDSGVGGLTVLRQIKRELPDESVVYFGDTARVPYGSKSAKTIERYCIENAIFLLEKNIKMLVVACNTASAYGINKLRRLFNIPVVGVIHPGAKAAVAVTKNKRIAVLATRATVASEVYPKAIHSIDPSIEVISQACPLLVPMIEERMGNHPAAALMIEEYLQRVKEKACDTILLGCTHYPLLHDEIKKALHPSVFIVDSATTCSKEVKEVLLELGLENRKGSSAETRYFVSDDPEKFRETGERFLNTPITEVLLEGIH</sequence>
<dbReference type="EC" id="5.1.1.3" evidence="2 8"/>
<feature type="binding site" evidence="8">
    <location>
        <begin position="74"/>
        <end position="75"/>
    </location>
    <ligand>
        <name>substrate</name>
    </ligand>
</feature>
<feature type="active site" description="Proton donor/acceptor" evidence="8">
    <location>
        <position position="73"/>
    </location>
</feature>
<keyword evidence="10" id="KW-1185">Reference proteome</keyword>
<keyword evidence="4 8" id="KW-0573">Peptidoglycan synthesis</keyword>
<dbReference type="HAMAP" id="MF_00258">
    <property type="entry name" value="Glu_racemase"/>
    <property type="match status" value="1"/>
</dbReference>
<dbReference type="GO" id="GO:0009252">
    <property type="term" value="P:peptidoglycan biosynthetic process"/>
    <property type="evidence" value="ECO:0007669"/>
    <property type="project" value="UniProtKB-UniRule"/>
</dbReference>
<comment type="pathway">
    <text evidence="8">Cell wall biogenesis; peptidoglycan biosynthesis.</text>
</comment>
<dbReference type="GO" id="GO:0071555">
    <property type="term" value="P:cell wall organization"/>
    <property type="evidence" value="ECO:0007669"/>
    <property type="project" value="UniProtKB-KW"/>
</dbReference>
<evidence type="ECO:0000313" key="9">
    <source>
        <dbReference type="EMBL" id="CRX38912.1"/>
    </source>
</evidence>
<dbReference type="GO" id="GO:0008360">
    <property type="term" value="P:regulation of cell shape"/>
    <property type="evidence" value="ECO:0007669"/>
    <property type="project" value="UniProtKB-KW"/>
</dbReference>
<dbReference type="PROSITE" id="PS00923">
    <property type="entry name" value="ASP_GLU_RACEMASE_1"/>
    <property type="match status" value="1"/>
</dbReference>
<name>A0A0H5DQT5_9BACT</name>
<evidence type="ECO:0000256" key="4">
    <source>
        <dbReference type="ARBA" id="ARBA00022984"/>
    </source>
</evidence>